<evidence type="ECO:0000313" key="5">
    <source>
        <dbReference type="Proteomes" id="UP000321548"/>
    </source>
</evidence>
<dbReference type="Proteomes" id="UP000321548">
    <property type="component" value="Unassembled WGS sequence"/>
</dbReference>
<feature type="compositionally biased region" description="Low complexity" evidence="1">
    <location>
        <begin position="215"/>
        <end position="237"/>
    </location>
</feature>
<protein>
    <submittedName>
        <fullName evidence="4">Glutaredoxin family protein</fullName>
    </submittedName>
</protein>
<evidence type="ECO:0000259" key="3">
    <source>
        <dbReference type="Pfam" id="PF13511"/>
    </source>
</evidence>
<evidence type="ECO:0000313" key="4">
    <source>
        <dbReference type="EMBL" id="TXL65911.1"/>
    </source>
</evidence>
<evidence type="ECO:0000259" key="2">
    <source>
        <dbReference type="Pfam" id="PF00462"/>
    </source>
</evidence>
<dbReference type="InterPro" id="IPR025392">
    <property type="entry name" value="DUF4124"/>
</dbReference>
<reference evidence="4 5" key="1">
    <citation type="submission" date="2019-06" db="EMBL/GenBank/DDBJ databases">
        <title>Quisquiliibacterium sp. nov., isolated from a maize field.</title>
        <authorList>
            <person name="Lin S.-Y."/>
            <person name="Tsai C.-F."/>
            <person name="Young C.-C."/>
        </authorList>
    </citation>
    <scope>NUCLEOTIDE SEQUENCE [LARGE SCALE GENOMIC DNA]</scope>
    <source>
        <strain evidence="4 5">CC-CFT501</strain>
    </source>
</reference>
<dbReference type="CDD" id="cd02976">
    <property type="entry name" value="NrdH"/>
    <property type="match status" value="1"/>
</dbReference>
<organism evidence="4 5">
    <name type="scientific">Zeimonas arvi</name>
    <dbReference type="NCBI Taxonomy" id="2498847"/>
    <lineage>
        <taxon>Bacteria</taxon>
        <taxon>Pseudomonadati</taxon>
        <taxon>Pseudomonadota</taxon>
        <taxon>Betaproteobacteria</taxon>
        <taxon>Burkholderiales</taxon>
        <taxon>Burkholderiaceae</taxon>
        <taxon>Zeimonas</taxon>
    </lineage>
</organism>
<dbReference type="PROSITE" id="PS51354">
    <property type="entry name" value="GLUTAREDOXIN_2"/>
    <property type="match status" value="1"/>
</dbReference>
<keyword evidence="5" id="KW-1185">Reference proteome</keyword>
<dbReference type="Pfam" id="PF13511">
    <property type="entry name" value="DUF4124"/>
    <property type="match status" value="1"/>
</dbReference>
<feature type="compositionally biased region" description="Basic and acidic residues" evidence="1">
    <location>
        <begin position="238"/>
        <end position="247"/>
    </location>
</feature>
<name>A0A5C8NXS2_9BURK</name>
<comment type="caution">
    <text evidence="4">The sequence shown here is derived from an EMBL/GenBank/DDBJ whole genome shotgun (WGS) entry which is preliminary data.</text>
</comment>
<dbReference type="OrthoDB" id="8794394at2"/>
<feature type="domain" description="Glutaredoxin" evidence="2">
    <location>
        <begin position="109"/>
        <end position="166"/>
    </location>
</feature>
<feature type="compositionally biased region" description="Low complexity" evidence="1">
    <location>
        <begin position="248"/>
        <end position="261"/>
    </location>
</feature>
<gene>
    <name evidence="4" type="ORF">FHP08_07445</name>
</gene>
<dbReference type="SUPFAM" id="SSF52833">
    <property type="entry name" value="Thioredoxin-like"/>
    <property type="match status" value="1"/>
</dbReference>
<dbReference type="Pfam" id="PF00462">
    <property type="entry name" value="Glutaredoxin"/>
    <property type="match status" value="1"/>
</dbReference>
<evidence type="ECO:0000256" key="1">
    <source>
        <dbReference type="SAM" id="MobiDB-lite"/>
    </source>
</evidence>
<dbReference type="EMBL" id="VDUY01000003">
    <property type="protein sequence ID" value="TXL65911.1"/>
    <property type="molecule type" value="Genomic_DNA"/>
</dbReference>
<proteinExistence type="predicted"/>
<accession>A0A5C8NXS2</accession>
<dbReference type="Gene3D" id="3.40.30.10">
    <property type="entry name" value="Glutaredoxin"/>
    <property type="match status" value="1"/>
</dbReference>
<feature type="domain" description="DUF4124" evidence="3">
    <location>
        <begin position="44"/>
        <end position="95"/>
    </location>
</feature>
<sequence length="261" mass="27475">MGWSRHPTRSHPMPEPCTGRRAARAFLAAPLGGLRGALLPAIALAAVALSSPAFAQFKWVAADGSVTYGDRPPPGARPLGKPVAAAASPAGNAATLPYELRTAAQRHPVVLYLTADCPPCEQAREHLSRRGIPHEAREVRTARDADAFRALGFSTLSFPAVRIGSERLTGFEPSGWDRSLDAAGYPKESKLPRNWRFAKPEPLTVPEPAAVSLEAPGNANGTNAADADAVATQAAVPTRRELPRPRADASAAGSAEASIRF</sequence>
<dbReference type="InterPro" id="IPR036249">
    <property type="entry name" value="Thioredoxin-like_sf"/>
</dbReference>
<dbReference type="AlphaFoldDB" id="A0A5C8NXS2"/>
<dbReference type="InterPro" id="IPR002109">
    <property type="entry name" value="Glutaredoxin"/>
</dbReference>
<feature type="region of interest" description="Disordered" evidence="1">
    <location>
        <begin position="214"/>
        <end position="261"/>
    </location>
</feature>